<organism evidence="2 3">
    <name type="scientific">Bacillus thuringiensis serovar andalousiensis</name>
    <dbReference type="NCBI Taxonomy" id="257985"/>
    <lineage>
        <taxon>Bacteria</taxon>
        <taxon>Bacillati</taxon>
        <taxon>Bacillota</taxon>
        <taxon>Bacilli</taxon>
        <taxon>Bacillales</taxon>
        <taxon>Bacillaceae</taxon>
        <taxon>Bacillus</taxon>
        <taxon>Bacillus cereus group</taxon>
    </lineage>
</organism>
<evidence type="ECO:0000313" key="3">
    <source>
        <dbReference type="Proteomes" id="UP000501374"/>
    </source>
</evidence>
<keyword evidence="2" id="KW-0548">Nucleotidyltransferase</keyword>
<reference evidence="3" key="1">
    <citation type="submission" date="2019-02" db="EMBL/GenBank/DDBJ databases">
        <title>Structural and Functional analysis of Lanthipeptide from Bacillus thuringiensis serovar andalousiensis B23193.</title>
        <authorList>
            <person name="Andreeva J.V."/>
            <person name="Grigoreva A."/>
        </authorList>
    </citation>
    <scope>NUCLEOTIDE SEQUENCE [LARGE SCALE GENOMIC DNA]</scope>
    <source>
        <strain evidence="3">B23193</strain>
    </source>
</reference>
<dbReference type="GO" id="GO:0016779">
    <property type="term" value="F:nucleotidyltransferase activity"/>
    <property type="evidence" value="ECO:0007669"/>
    <property type="project" value="UniProtKB-KW"/>
</dbReference>
<sequence>MYALASIGLYELIRINKLTLISIPTVLAALLLLIILIPSTASELFTWIGLGKLEVTFVIVLMLF</sequence>
<dbReference type="EMBL" id="CP035727">
    <property type="protein sequence ID" value="QIW22690.1"/>
    <property type="molecule type" value="Genomic_DNA"/>
</dbReference>
<keyword evidence="1" id="KW-0812">Transmembrane</keyword>
<proteinExistence type="predicted"/>
<gene>
    <name evidence="2" type="ORF">EVG22_30065</name>
</gene>
<evidence type="ECO:0000313" key="2">
    <source>
        <dbReference type="EMBL" id="QIW22690.1"/>
    </source>
</evidence>
<keyword evidence="1" id="KW-0472">Membrane</keyword>
<feature type="transmembrane region" description="Helical" evidence="1">
    <location>
        <begin position="44"/>
        <end position="63"/>
    </location>
</feature>
<dbReference type="Proteomes" id="UP000501374">
    <property type="component" value="Chromosome"/>
</dbReference>
<dbReference type="AlphaFoldDB" id="A0A6H0TRV2"/>
<name>A0A6H0TRV2_BACTU</name>
<keyword evidence="2" id="KW-0808">Transferase</keyword>
<accession>A0A6H0TRV2</accession>
<feature type="transmembrane region" description="Helical" evidence="1">
    <location>
        <begin position="18"/>
        <end position="38"/>
    </location>
</feature>
<evidence type="ECO:0000256" key="1">
    <source>
        <dbReference type="SAM" id="Phobius"/>
    </source>
</evidence>
<keyword evidence="1" id="KW-1133">Transmembrane helix</keyword>
<protein>
    <submittedName>
        <fullName evidence="2">Phosphatidate cytidylyltransferase</fullName>
    </submittedName>
</protein>